<evidence type="ECO:0000256" key="6">
    <source>
        <dbReference type="ARBA" id="ARBA00022827"/>
    </source>
</evidence>
<name>A0ABR9KT20_9ACTN</name>
<dbReference type="InterPro" id="IPR029041">
    <property type="entry name" value="FAD-linked_oxidoreductase-like"/>
</dbReference>
<protein>
    <recommendedName>
        <fullName evidence="3">proline dehydrogenase</fullName>
        <ecNumber evidence="3">1.5.5.2</ecNumber>
    </recommendedName>
</protein>
<keyword evidence="5" id="KW-0547">Nucleotide-binding</keyword>
<dbReference type="Pfam" id="PF01619">
    <property type="entry name" value="Pro_dh"/>
    <property type="match status" value="1"/>
</dbReference>
<sequence length="295" mass="32630">MLRHVLLAASRSARAERLVSSFRLTRQVVKRYVADDVGAVVRDLTGRGLLVTVDHLGEEVADRTQADHEVRACLAMLDGLPEGGDLSVKLTALGLRLSEQMALDNAASVCEVAASKGLTVTLDAEEYDTVEAQLSIHSTLRKEHADVGVVVQAYLREAIERCKRLDGSRVRLCKGAYNAPEALSHTSPKEIDRSYVRCLKVLMEGTGYPMVATHDPRLIEIASALAVLHGRDSTAFEYQMLYGVRPAEQERLAGLGSRMRVYVPYGDDWYAYLMRRLAERPANLAFFVRSLLSRG</sequence>
<dbReference type="InterPro" id="IPR008219">
    <property type="entry name" value="PRODH_bac_arc"/>
</dbReference>
<comment type="cofactor">
    <cofactor evidence="1">
        <name>FAD</name>
        <dbReference type="ChEBI" id="CHEBI:57692"/>
    </cofactor>
</comment>
<evidence type="ECO:0000256" key="4">
    <source>
        <dbReference type="ARBA" id="ARBA00022630"/>
    </source>
</evidence>
<dbReference type="Gene3D" id="3.20.20.220">
    <property type="match status" value="1"/>
</dbReference>
<dbReference type="EC" id="1.5.5.2" evidence="3"/>
<dbReference type="InterPro" id="IPR015659">
    <property type="entry name" value="Proline_oxidase"/>
</dbReference>
<evidence type="ECO:0000259" key="10">
    <source>
        <dbReference type="Pfam" id="PF01619"/>
    </source>
</evidence>
<dbReference type="Proteomes" id="UP000661607">
    <property type="component" value="Unassembled WGS sequence"/>
</dbReference>
<dbReference type="PANTHER" id="PTHR13914">
    <property type="entry name" value="PROLINE OXIDASE"/>
    <property type="match status" value="1"/>
</dbReference>
<organism evidence="11 12">
    <name type="scientific">Nonomuraea africana</name>
    <dbReference type="NCBI Taxonomy" id="46171"/>
    <lineage>
        <taxon>Bacteria</taxon>
        <taxon>Bacillati</taxon>
        <taxon>Actinomycetota</taxon>
        <taxon>Actinomycetes</taxon>
        <taxon>Streptosporangiales</taxon>
        <taxon>Streptosporangiaceae</taxon>
        <taxon>Nonomuraea</taxon>
    </lineage>
</organism>
<evidence type="ECO:0000256" key="9">
    <source>
        <dbReference type="ARBA" id="ARBA00048779"/>
    </source>
</evidence>
<accession>A0ABR9KT20</accession>
<keyword evidence="8" id="KW-0642">Proline metabolism</keyword>
<evidence type="ECO:0000256" key="8">
    <source>
        <dbReference type="ARBA" id="ARBA00023062"/>
    </source>
</evidence>
<feature type="domain" description="Proline dehydrogenase" evidence="10">
    <location>
        <begin position="41"/>
        <end position="286"/>
    </location>
</feature>
<gene>
    <name evidence="11" type="ORF">H4W81_007664</name>
</gene>
<comment type="caution">
    <text evidence="11">The sequence shown here is derived from an EMBL/GenBank/DDBJ whole genome shotgun (WGS) entry which is preliminary data.</text>
</comment>
<keyword evidence="7 11" id="KW-0560">Oxidoreductase</keyword>
<dbReference type="PANTHER" id="PTHR13914:SF0">
    <property type="entry name" value="PROLINE DEHYDROGENASE 1, MITOCHONDRIAL"/>
    <property type="match status" value="1"/>
</dbReference>
<dbReference type="GO" id="GO:0016491">
    <property type="term" value="F:oxidoreductase activity"/>
    <property type="evidence" value="ECO:0007669"/>
    <property type="project" value="UniProtKB-KW"/>
</dbReference>
<evidence type="ECO:0000256" key="1">
    <source>
        <dbReference type="ARBA" id="ARBA00001974"/>
    </source>
</evidence>
<keyword evidence="12" id="KW-1185">Reference proteome</keyword>
<dbReference type="PIRSF" id="PIRSF000196">
    <property type="entry name" value="Pro_dehydrog"/>
    <property type="match status" value="1"/>
</dbReference>
<evidence type="ECO:0000256" key="2">
    <source>
        <dbReference type="ARBA" id="ARBA00004739"/>
    </source>
</evidence>
<keyword evidence="4" id="KW-0285">Flavoprotein</keyword>
<reference evidence="11 12" key="1">
    <citation type="submission" date="2020-10" db="EMBL/GenBank/DDBJ databases">
        <title>Sequencing the genomes of 1000 actinobacteria strains.</title>
        <authorList>
            <person name="Klenk H.-P."/>
        </authorList>
    </citation>
    <scope>NUCLEOTIDE SEQUENCE [LARGE SCALE GENOMIC DNA]</scope>
    <source>
        <strain evidence="11 12">DSM 43748</strain>
    </source>
</reference>
<proteinExistence type="predicted"/>
<dbReference type="EMBL" id="JADBEF010000001">
    <property type="protein sequence ID" value="MBE1564885.1"/>
    <property type="molecule type" value="Genomic_DNA"/>
</dbReference>
<dbReference type="InterPro" id="IPR002872">
    <property type="entry name" value="Proline_DH_dom"/>
</dbReference>
<comment type="catalytic activity">
    <reaction evidence="9">
        <text>L-proline + a quinone = (S)-1-pyrroline-5-carboxylate + a quinol + H(+)</text>
        <dbReference type="Rhea" id="RHEA:23784"/>
        <dbReference type="ChEBI" id="CHEBI:15378"/>
        <dbReference type="ChEBI" id="CHEBI:17388"/>
        <dbReference type="ChEBI" id="CHEBI:24646"/>
        <dbReference type="ChEBI" id="CHEBI:60039"/>
        <dbReference type="ChEBI" id="CHEBI:132124"/>
        <dbReference type="EC" id="1.5.5.2"/>
    </reaction>
</comment>
<evidence type="ECO:0000256" key="5">
    <source>
        <dbReference type="ARBA" id="ARBA00022741"/>
    </source>
</evidence>
<evidence type="ECO:0000256" key="3">
    <source>
        <dbReference type="ARBA" id="ARBA00012695"/>
    </source>
</evidence>
<dbReference type="SUPFAM" id="SSF51730">
    <property type="entry name" value="FAD-linked oxidoreductase"/>
    <property type="match status" value="1"/>
</dbReference>
<evidence type="ECO:0000313" key="12">
    <source>
        <dbReference type="Proteomes" id="UP000661607"/>
    </source>
</evidence>
<evidence type="ECO:0000313" key="11">
    <source>
        <dbReference type="EMBL" id="MBE1564885.1"/>
    </source>
</evidence>
<evidence type="ECO:0000256" key="7">
    <source>
        <dbReference type="ARBA" id="ARBA00023002"/>
    </source>
</evidence>
<dbReference type="RefSeq" id="WP_192779192.1">
    <property type="nucleotide sequence ID" value="NZ_BAAASY010000009.1"/>
</dbReference>
<comment type="pathway">
    <text evidence="2">Amino-acid degradation; L-proline degradation into L-glutamate; L-glutamate from L-proline: step 1/2.</text>
</comment>
<keyword evidence="6" id="KW-0274">FAD</keyword>